<evidence type="ECO:0000256" key="7">
    <source>
        <dbReference type="ARBA" id="ARBA00023034"/>
    </source>
</evidence>
<dbReference type="GO" id="GO:0032580">
    <property type="term" value="C:Golgi cisterna membrane"/>
    <property type="evidence" value="ECO:0007669"/>
    <property type="project" value="UniProtKB-SubCell"/>
</dbReference>
<evidence type="ECO:0000313" key="12">
    <source>
        <dbReference type="Proteomes" id="UP001497472"/>
    </source>
</evidence>
<evidence type="ECO:0000256" key="9">
    <source>
        <dbReference type="RuleBase" id="RU364016"/>
    </source>
</evidence>
<sequence>MLSRYVVSQVKHNSYFLVGVALGLWVSLVLVPFDEDTAPCVAGREPVANNLEGAQKDDWEPHREERPLGPAGQPARAVQRPRYYSTELGMRAPLLAGVLSSEEMLESRASAINKTAAGLLPALRFFITASSLQVKPGRANVVGFTDTREMLKPFHALKYLADNYLEEYNFFFLVSDMTYVNARKLNELVSKLSVSQDVYMGEVAEDDTHYCTLEGGILLSNSVLRAVHTSLDWCVRNSYSARHHENIGRCILHAAHVPCTAALHSHRYQSSRDAPLETPLAAAVTAYPLLEPQQFYQVHAYVSRVHLEDAHNEINGVRAAAAASLRKHPRGYRNATWPPALRADAGLAPPPPPTRFDHMRWTRFNATHALMPDEQTVVGALSGATLQAVELIVEEATAWARERWRVPNAQLVEGAWCWEPPYALRYRLLLRLSGTDSGDTVRQVEAVRPLGAARLAPARYVTESSRVTIVLGVAPLLSHERQALDMLRRYESSCLERDANTALVLVLIGTGDWEQLHVAATALGERHRAAHIDVLDSVLPEEYSNMTSSASDELWREWVARLALESAAARLPKDALMLLLPTDADFSEDFLNRVRMNTIAGEQWYLASGFWRYAHYSHPRWIEPDGTRPQLGTGRFARVPLVLAAYRADWSAARDAWQGEKDAAPAAILAAAPLRALHAPDPALLRSPHPPPCPYESAAEASACLQGERDADFMRLNLGARHTLAKLLLQEQASLV</sequence>
<proteinExistence type="inferred from homology"/>
<evidence type="ECO:0000256" key="4">
    <source>
        <dbReference type="ARBA" id="ARBA00022692"/>
    </source>
</evidence>
<keyword evidence="7 9" id="KW-0333">Golgi apparatus</keyword>
<evidence type="ECO:0000256" key="1">
    <source>
        <dbReference type="ARBA" id="ARBA00004447"/>
    </source>
</evidence>
<dbReference type="Gene3D" id="3.90.550.50">
    <property type="match status" value="1"/>
</dbReference>
<comment type="similarity">
    <text evidence="2 9">Belongs to the chondroitin N-acetylgalactosaminyltransferase family.</text>
</comment>
<keyword evidence="3 9" id="KW-0808">Transferase</keyword>
<keyword evidence="6 9" id="KW-1133">Transmembrane helix</keyword>
<dbReference type="Pfam" id="PF05679">
    <property type="entry name" value="CHGN"/>
    <property type="match status" value="1"/>
</dbReference>
<dbReference type="EC" id="2.4.1.-" evidence="9"/>
<keyword evidence="5 9" id="KW-0735">Signal-anchor</keyword>
<dbReference type="InterPro" id="IPR051227">
    <property type="entry name" value="CS_glycosyltransferase"/>
</dbReference>
<evidence type="ECO:0000256" key="3">
    <source>
        <dbReference type="ARBA" id="ARBA00022679"/>
    </source>
</evidence>
<feature type="compositionally biased region" description="Basic and acidic residues" evidence="10">
    <location>
        <begin position="54"/>
        <end position="67"/>
    </location>
</feature>
<feature type="transmembrane region" description="Helical" evidence="9">
    <location>
        <begin position="12"/>
        <end position="33"/>
    </location>
</feature>
<dbReference type="GO" id="GO:0047238">
    <property type="term" value="F:glucuronosyl-N-acetylgalactosaminyl-proteoglycan 4-beta-N-acetylgalactosaminyltransferase activity"/>
    <property type="evidence" value="ECO:0007669"/>
    <property type="project" value="TreeGrafter"/>
</dbReference>
<dbReference type="InterPro" id="IPR008428">
    <property type="entry name" value="Chond_GalNAc"/>
</dbReference>
<comment type="caution">
    <text evidence="11">The sequence shown here is derived from an EMBL/GenBank/DDBJ whole genome shotgun (WGS) entry which is preliminary data.</text>
</comment>
<keyword evidence="8 9" id="KW-0472">Membrane</keyword>
<evidence type="ECO:0000256" key="10">
    <source>
        <dbReference type="SAM" id="MobiDB-lite"/>
    </source>
</evidence>
<evidence type="ECO:0000256" key="6">
    <source>
        <dbReference type="ARBA" id="ARBA00022989"/>
    </source>
</evidence>
<dbReference type="PANTHER" id="PTHR12369:SF13">
    <property type="entry name" value="HEXOSYLTRANSFERASE"/>
    <property type="match status" value="1"/>
</dbReference>
<accession>A0AAV1J4E1</accession>
<evidence type="ECO:0000256" key="8">
    <source>
        <dbReference type="ARBA" id="ARBA00023136"/>
    </source>
</evidence>
<keyword evidence="12" id="KW-1185">Reference proteome</keyword>
<reference evidence="11 12" key="1">
    <citation type="submission" date="2023-11" db="EMBL/GenBank/DDBJ databases">
        <authorList>
            <person name="Okamura Y."/>
        </authorList>
    </citation>
    <scope>NUCLEOTIDE SEQUENCE [LARGE SCALE GENOMIC DNA]</scope>
</reference>
<organism evidence="11 12">
    <name type="scientific">Leptosia nina</name>
    <dbReference type="NCBI Taxonomy" id="320188"/>
    <lineage>
        <taxon>Eukaryota</taxon>
        <taxon>Metazoa</taxon>
        <taxon>Ecdysozoa</taxon>
        <taxon>Arthropoda</taxon>
        <taxon>Hexapoda</taxon>
        <taxon>Insecta</taxon>
        <taxon>Pterygota</taxon>
        <taxon>Neoptera</taxon>
        <taxon>Endopterygota</taxon>
        <taxon>Lepidoptera</taxon>
        <taxon>Glossata</taxon>
        <taxon>Ditrysia</taxon>
        <taxon>Papilionoidea</taxon>
        <taxon>Pieridae</taxon>
        <taxon>Pierinae</taxon>
        <taxon>Leptosia</taxon>
    </lineage>
</organism>
<dbReference type="EMBL" id="CAVLEF010000004">
    <property type="protein sequence ID" value="CAK1543326.1"/>
    <property type="molecule type" value="Genomic_DNA"/>
</dbReference>
<dbReference type="AlphaFoldDB" id="A0AAV1J4E1"/>
<name>A0AAV1J4E1_9NEOP</name>
<comment type="subcellular location">
    <subcellularLocation>
        <location evidence="1 9">Golgi apparatus</location>
        <location evidence="1 9">Golgi stack membrane</location>
        <topology evidence="1 9">Single-pass type II membrane protein</topology>
    </subcellularLocation>
</comment>
<gene>
    <name evidence="11" type="ORF">LNINA_LOCUS3146</name>
</gene>
<dbReference type="PANTHER" id="PTHR12369">
    <property type="entry name" value="CHONDROITIN SYNTHASE"/>
    <property type="match status" value="1"/>
</dbReference>
<evidence type="ECO:0000313" key="11">
    <source>
        <dbReference type="EMBL" id="CAK1543326.1"/>
    </source>
</evidence>
<keyword evidence="4 9" id="KW-0812">Transmembrane</keyword>
<evidence type="ECO:0000256" key="2">
    <source>
        <dbReference type="ARBA" id="ARBA00009239"/>
    </source>
</evidence>
<protein>
    <recommendedName>
        <fullName evidence="9">Hexosyltransferase</fullName>
        <ecNumber evidence="9">2.4.1.-</ecNumber>
    </recommendedName>
</protein>
<dbReference type="Proteomes" id="UP001497472">
    <property type="component" value="Unassembled WGS sequence"/>
</dbReference>
<evidence type="ECO:0000256" key="5">
    <source>
        <dbReference type="ARBA" id="ARBA00022968"/>
    </source>
</evidence>
<feature type="region of interest" description="Disordered" evidence="10">
    <location>
        <begin position="51"/>
        <end position="76"/>
    </location>
</feature>